<reference evidence="2 3" key="1">
    <citation type="submission" date="2024-04" db="EMBL/GenBank/DDBJ databases">
        <title>Phyllosticta paracitricarpa is synonymous to the EU quarantine fungus P. citricarpa based on phylogenomic analyses.</title>
        <authorList>
            <consortium name="Lawrence Berkeley National Laboratory"/>
            <person name="Van ingen-buijs V.A."/>
            <person name="Van westerhoven A.C."/>
            <person name="Haridas S."/>
            <person name="Skiadas P."/>
            <person name="Martin F."/>
            <person name="Groenewald J.Z."/>
            <person name="Crous P.W."/>
            <person name="Seidl M.F."/>
        </authorList>
    </citation>
    <scope>NUCLEOTIDE SEQUENCE [LARGE SCALE GENOMIC DNA]</scope>
    <source>
        <strain evidence="2 3">CPC 17464</strain>
    </source>
</reference>
<dbReference type="RefSeq" id="XP_066650743.1">
    <property type="nucleotide sequence ID" value="XM_066801683.1"/>
</dbReference>
<protein>
    <recommendedName>
        <fullName evidence="4">Secreted peptide</fullName>
    </recommendedName>
</protein>
<evidence type="ECO:0000313" key="3">
    <source>
        <dbReference type="Proteomes" id="UP001360953"/>
    </source>
</evidence>
<keyword evidence="1" id="KW-0812">Transmembrane</keyword>
<dbReference type="GeneID" id="92034589"/>
<gene>
    <name evidence="2" type="ORF">J3D65DRAFT_639137</name>
</gene>
<comment type="caution">
    <text evidence="2">The sequence shown here is derived from an EMBL/GenBank/DDBJ whole genome shotgun (WGS) entry which is preliminary data.</text>
</comment>
<evidence type="ECO:0000313" key="2">
    <source>
        <dbReference type="EMBL" id="KAK7530670.1"/>
    </source>
</evidence>
<dbReference type="EMBL" id="JBBPEH010000013">
    <property type="protein sequence ID" value="KAK7530670.1"/>
    <property type="molecule type" value="Genomic_DNA"/>
</dbReference>
<keyword evidence="1" id="KW-0472">Membrane</keyword>
<keyword evidence="1" id="KW-1133">Transmembrane helix</keyword>
<sequence length="71" mass="7944">MKKRNKGSSVCLCSFLTCLLAFFASTPHLLIPALPNSAWCLVLACLLACVRVCWLHDSMRFVHLVRLVSTH</sequence>
<keyword evidence="3" id="KW-1185">Reference proteome</keyword>
<proteinExistence type="predicted"/>
<organism evidence="2 3">
    <name type="scientific">Phyllosticta citribraziliensis</name>
    <dbReference type="NCBI Taxonomy" id="989973"/>
    <lineage>
        <taxon>Eukaryota</taxon>
        <taxon>Fungi</taxon>
        <taxon>Dikarya</taxon>
        <taxon>Ascomycota</taxon>
        <taxon>Pezizomycotina</taxon>
        <taxon>Dothideomycetes</taxon>
        <taxon>Dothideomycetes incertae sedis</taxon>
        <taxon>Botryosphaeriales</taxon>
        <taxon>Phyllostictaceae</taxon>
        <taxon>Phyllosticta</taxon>
    </lineage>
</organism>
<feature type="transmembrane region" description="Helical" evidence="1">
    <location>
        <begin position="34"/>
        <end position="54"/>
    </location>
</feature>
<name>A0ABR1LA19_9PEZI</name>
<evidence type="ECO:0000256" key="1">
    <source>
        <dbReference type="SAM" id="Phobius"/>
    </source>
</evidence>
<dbReference type="Proteomes" id="UP001360953">
    <property type="component" value="Unassembled WGS sequence"/>
</dbReference>
<evidence type="ECO:0008006" key="4">
    <source>
        <dbReference type="Google" id="ProtNLM"/>
    </source>
</evidence>
<accession>A0ABR1LA19</accession>